<protein>
    <recommendedName>
        <fullName evidence="2">PET hydrolase/cutinase-like domain-containing protein</fullName>
    </recommendedName>
</protein>
<dbReference type="Proteomes" id="UP001165565">
    <property type="component" value="Unassembled WGS sequence"/>
</dbReference>
<dbReference type="RefSeq" id="WP_265267713.1">
    <property type="nucleotide sequence ID" value="NZ_JANFAV010000001.1"/>
</dbReference>
<name>A0AA41Z6E8_9SPHN</name>
<keyword evidence="1" id="KW-0732">Signal</keyword>
<dbReference type="AlphaFoldDB" id="A0AA41Z6E8"/>
<sequence>MKGLSRAAVASLLATAIPAVPALAQSVPNAPTGPIETKYYANGPFATTQARSAAPCDSKGNQCDIFYPTDVASSTTRWPLVVWANGTAATPDKYTYWLRHLASWGFVIVATRDQQTGYGNTALDSLAYMQGEEANPASPFYHRIDFSHVGAAGHSQGASGAANAMFHSNGVISTGVVFHLPSQMWCNPAENCLLTPTLAGGAGSIFYVSGTADGLIAPDTQSSGTQLNSQTAYYNATPAAMAKAKGLLKGTNHNDISGTPGCGLLGILQSCNNGTYGYLGFPTAWLVWKLKGDAAAGAAFKAGSGEFFTATAWTGQVSNVP</sequence>
<evidence type="ECO:0000313" key="4">
    <source>
        <dbReference type="Proteomes" id="UP001165565"/>
    </source>
</evidence>
<feature type="chain" id="PRO_5041321325" description="PET hydrolase/cutinase-like domain-containing protein" evidence="1">
    <location>
        <begin position="25"/>
        <end position="321"/>
    </location>
</feature>
<accession>A0AA41Z6E8</accession>
<dbReference type="PANTHER" id="PTHR33428">
    <property type="entry name" value="CHLOROPHYLLASE-2, CHLOROPLASTIC"/>
    <property type="match status" value="1"/>
</dbReference>
<proteinExistence type="predicted"/>
<dbReference type="InterPro" id="IPR029058">
    <property type="entry name" value="AB_hydrolase_fold"/>
</dbReference>
<dbReference type="EMBL" id="JANFAV010000001">
    <property type="protein sequence ID" value="MCW6533684.1"/>
    <property type="molecule type" value="Genomic_DNA"/>
</dbReference>
<dbReference type="SUPFAM" id="SSF53474">
    <property type="entry name" value="alpha/beta-Hydrolases"/>
    <property type="match status" value="1"/>
</dbReference>
<gene>
    <name evidence="3" type="ORF">NEE01_02680</name>
</gene>
<dbReference type="Gene3D" id="3.40.50.1820">
    <property type="entry name" value="alpha/beta hydrolase"/>
    <property type="match status" value="1"/>
</dbReference>
<keyword evidence="4" id="KW-1185">Reference proteome</keyword>
<evidence type="ECO:0000259" key="2">
    <source>
        <dbReference type="Pfam" id="PF12740"/>
    </source>
</evidence>
<evidence type="ECO:0000256" key="1">
    <source>
        <dbReference type="SAM" id="SignalP"/>
    </source>
</evidence>
<evidence type="ECO:0000313" key="3">
    <source>
        <dbReference type="EMBL" id="MCW6533684.1"/>
    </source>
</evidence>
<dbReference type="Pfam" id="PF12740">
    <property type="entry name" value="PETase"/>
    <property type="match status" value="1"/>
</dbReference>
<reference evidence="3" key="1">
    <citation type="submission" date="2022-06" db="EMBL/GenBank/DDBJ databases">
        <title>Sphingomonas sp. nov. isolated from rhizosphere soil of tomato.</title>
        <authorList>
            <person name="Dong H."/>
            <person name="Gao R."/>
        </authorList>
    </citation>
    <scope>NUCLEOTIDE SEQUENCE</scope>
    <source>
        <strain evidence="3">MMSM24</strain>
    </source>
</reference>
<dbReference type="InterPro" id="IPR041127">
    <property type="entry name" value="PET_hydrolase/cutinase-like"/>
</dbReference>
<dbReference type="PANTHER" id="PTHR33428:SF14">
    <property type="entry name" value="CARBOXYLESTERASE TYPE B DOMAIN-CONTAINING PROTEIN"/>
    <property type="match status" value="1"/>
</dbReference>
<feature type="domain" description="PET hydrolase/cutinase-like" evidence="2">
    <location>
        <begin position="41"/>
        <end position="164"/>
    </location>
</feature>
<feature type="signal peptide" evidence="1">
    <location>
        <begin position="1"/>
        <end position="24"/>
    </location>
</feature>
<organism evidence="3 4">
    <name type="scientific">Sphingomonas lycopersici</name>
    <dbReference type="NCBI Taxonomy" id="2951807"/>
    <lineage>
        <taxon>Bacteria</taxon>
        <taxon>Pseudomonadati</taxon>
        <taxon>Pseudomonadota</taxon>
        <taxon>Alphaproteobacteria</taxon>
        <taxon>Sphingomonadales</taxon>
        <taxon>Sphingomonadaceae</taxon>
        <taxon>Sphingomonas</taxon>
    </lineage>
</organism>
<comment type="caution">
    <text evidence="3">The sequence shown here is derived from an EMBL/GenBank/DDBJ whole genome shotgun (WGS) entry which is preliminary data.</text>
</comment>